<dbReference type="AlphaFoldDB" id="A0A6P5FHG7"/>
<dbReference type="GO" id="GO:0016791">
    <property type="term" value="F:phosphatase activity"/>
    <property type="evidence" value="ECO:0007669"/>
    <property type="project" value="TreeGrafter"/>
</dbReference>
<dbReference type="GeneID" id="109715001"/>
<dbReference type="InterPro" id="IPR006357">
    <property type="entry name" value="HAD-SF_hydro_IIA"/>
</dbReference>
<dbReference type="SUPFAM" id="SSF56784">
    <property type="entry name" value="HAD-like"/>
    <property type="match status" value="1"/>
</dbReference>
<dbReference type="InterPro" id="IPR006356">
    <property type="entry name" value="HAD-SF_hydro_IIA_hyp3"/>
</dbReference>
<dbReference type="PANTHER" id="PTHR19288">
    <property type="entry name" value="4-NITROPHENYLPHOSPHATASE-RELATED"/>
    <property type="match status" value="1"/>
</dbReference>
<gene>
    <name evidence="2" type="primary">LOC109715001</name>
</gene>
<accession>A0A6P5FHG7</accession>
<organism evidence="1 2">
    <name type="scientific">Ananas comosus</name>
    <name type="common">Pineapple</name>
    <name type="synonym">Ananas ananas</name>
    <dbReference type="NCBI Taxonomy" id="4615"/>
    <lineage>
        <taxon>Eukaryota</taxon>
        <taxon>Viridiplantae</taxon>
        <taxon>Streptophyta</taxon>
        <taxon>Embryophyta</taxon>
        <taxon>Tracheophyta</taxon>
        <taxon>Spermatophyta</taxon>
        <taxon>Magnoliopsida</taxon>
        <taxon>Liliopsida</taxon>
        <taxon>Poales</taxon>
        <taxon>Bromeliaceae</taxon>
        <taxon>Bromelioideae</taxon>
        <taxon>Ananas</taxon>
    </lineage>
</organism>
<dbReference type="NCBIfam" id="TIGR01459">
    <property type="entry name" value="HAD-SF-IIA-hyp4"/>
    <property type="match status" value="1"/>
</dbReference>
<dbReference type="InterPro" id="IPR036412">
    <property type="entry name" value="HAD-like_sf"/>
</dbReference>
<dbReference type="InterPro" id="IPR023214">
    <property type="entry name" value="HAD_sf"/>
</dbReference>
<sequence>MYAQFGPNPTIEMSSLSSLLSFRSPIHSRGALLRRFGGTTTMMSGTVDPRCSIAPRAFECLDGIRTLAESGRYKAWFLDQFGVLHDGKKPYPGAISTLENLAKHGAKMVVISNSSRRASTTIEKLNKLGFDSSLFVGAITSGELTHQYLQRRDDPWFAALGRKCIHMTWSDRGAISLEGLGLQIVTGVDDADFILAHGTEALGLPSGDATPMCLEDLEKILELCANRKIPMVVANPDYVTVEVRALRVMPGTLAAKYEELGGEVRWMGKPDKVIYASAMAMANADAGDCIAVGDSLHHDIKGANRAGIASAFIAGGIHADELGLSSFGEASSSDSVHTLSCKYDAYPSYVLPAFTW</sequence>
<dbReference type="GO" id="GO:0009507">
    <property type="term" value="C:chloroplast"/>
    <property type="evidence" value="ECO:0007669"/>
    <property type="project" value="TreeGrafter"/>
</dbReference>
<evidence type="ECO:0000313" key="2">
    <source>
        <dbReference type="RefSeq" id="XP_020095369.1"/>
    </source>
</evidence>
<dbReference type="CDD" id="cd07525">
    <property type="entry name" value="HAD_like"/>
    <property type="match status" value="1"/>
</dbReference>
<dbReference type="Pfam" id="PF13344">
    <property type="entry name" value="Hydrolase_6"/>
    <property type="match status" value="1"/>
</dbReference>
<dbReference type="Gene3D" id="3.40.50.1000">
    <property type="entry name" value="HAD superfamily/HAD-like"/>
    <property type="match status" value="2"/>
</dbReference>
<dbReference type="RefSeq" id="XP_020095369.1">
    <property type="nucleotide sequence ID" value="XM_020239780.1"/>
</dbReference>
<protein>
    <submittedName>
        <fullName evidence="2">Uncharacterized protein LOC109715001</fullName>
    </submittedName>
</protein>
<dbReference type="NCBIfam" id="TIGR01460">
    <property type="entry name" value="HAD-SF-IIA"/>
    <property type="match status" value="1"/>
</dbReference>
<reference evidence="1" key="1">
    <citation type="journal article" date="2015" name="Nat. Genet.">
        <title>The pineapple genome and the evolution of CAM photosynthesis.</title>
        <authorList>
            <person name="Ming R."/>
            <person name="VanBuren R."/>
            <person name="Wai C.M."/>
            <person name="Tang H."/>
            <person name="Schatz M.C."/>
            <person name="Bowers J.E."/>
            <person name="Lyons E."/>
            <person name="Wang M.L."/>
            <person name="Chen J."/>
            <person name="Biggers E."/>
            <person name="Zhang J."/>
            <person name="Huang L."/>
            <person name="Zhang L."/>
            <person name="Miao W."/>
            <person name="Zhang J."/>
            <person name="Ye Z."/>
            <person name="Miao C."/>
            <person name="Lin Z."/>
            <person name="Wang H."/>
            <person name="Zhou H."/>
            <person name="Yim W.C."/>
            <person name="Priest H.D."/>
            <person name="Zheng C."/>
            <person name="Woodhouse M."/>
            <person name="Edger P.P."/>
            <person name="Guyot R."/>
            <person name="Guo H.B."/>
            <person name="Guo H."/>
            <person name="Zheng G."/>
            <person name="Singh R."/>
            <person name="Sharma A."/>
            <person name="Min X."/>
            <person name="Zheng Y."/>
            <person name="Lee H."/>
            <person name="Gurtowski J."/>
            <person name="Sedlazeck F.J."/>
            <person name="Harkess A."/>
            <person name="McKain M.R."/>
            <person name="Liao Z."/>
            <person name="Fang J."/>
            <person name="Liu J."/>
            <person name="Zhang X."/>
            <person name="Zhang Q."/>
            <person name="Hu W."/>
            <person name="Qin Y."/>
            <person name="Wang K."/>
            <person name="Chen L.Y."/>
            <person name="Shirley N."/>
            <person name="Lin Y.R."/>
            <person name="Liu L.Y."/>
            <person name="Hernandez A.G."/>
            <person name="Wright C.L."/>
            <person name="Bulone V."/>
            <person name="Tuskan G.A."/>
            <person name="Heath K."/>
            <person name="Zee F."/>
            <person name="Moore P.H."/>
            <person name="Sunkar R."/>
            <person name="Leebens-Mack J.H."/>
            <person name="Mockler T."/>
            <person name="Bennetzen J.L."/>
            <person name="Freeling M."/>
            <person name="Sankoff D."/>
            <person name="Paterson A.H."/>
            <person name="Zhu X."/>
            <person name="Yang X."/>
            <person name="Smith J.A."/>
            <person name="Cushman J.C."/>
            <person name="Paull R.E."/>
            <person name="Yu Q."/>
        </authorList>
    </citation>
    <scope>NUCLEOTIDE SEQUENCE [LARGE SCALE GENOMIC DNA]</scope>
    <source>
        <strain evidence="1">cv. F153</strain>
    </source>
</reference>
<evidence type="ECO:0000313" key="1">
    <source>
        <dbReference type="Proteomes" id="UP000515123"/>
    </source>
</evidence>
<dbReference type="Proteomes" id="UP000515123">
    <property type="component" value="Linkage group 1"/>
</dbReference>
<name>A0A6P5FHG7_ANACO</name>
<dbReference type="FunFam" id="3.40.50.1000:FF:000124">
    <property type="entry name" value="HAD-family hydrolase IIA"/>
    <property type="match status" value="1"/>
</dbReference>
<reference evidence="2" key="2">
    <citation type="submission" date="2025-08" db="UniProtKB">
        <authorList>
            <consortium name="RefSeq"/>
        </authorList>
    </citation>
    <scope>IDENTIFICATION</scope>
    <source>
        <tissue evidence="2">Leaf</tissue>
    </source>
</reference>
<keyword evidence="1" id="KW-1185">Reference proteome</keyword>
<dbReference type="OrthoDB" id="426235at2759"/>
<proteinExistence type="predicted"/>
<dbReference type="Pfam" id="PF13242">
    <property type="entry name" value="Hydrolase_like"/>
    <property type="match status" value="1"/>
</dbReference>
<dbReference type="PANTHER" id="PTHR19288:SF90">
    <property type="entry name" value="OS08G0542600 PROTEIN"/>
    <property type="match status" value="1"/>
</dbReference>